<dbReference type="Proteomes" id="UP000054560">
    <property type="component" value="Unassembled WGS sequence"/>
</dbReference>
<proteinExistence type="predicted"/>
<dbReference type="GO" id="GO:0051539">
    <property type="term" value="F:4 iron, 4 sulfur cluster binding"/>
    <property type="evidence" value="ECO:0007669"/>
    <property type="project" value="UniProtKB-KW"/>
</dbReference>
<dbReference type="GO" id="GO:0005739">
    <property type="term" value="C:mitochondrion"/>
    <property type="evidence" value="ECO:0007669"/>
    <property type="project" value="TreeGrafter"/>
</dbReference>
<gene>
    <name evidence="7" type="ORF">SARC_15484</name>
</gene>
<dbReference type="InterPro" id="IPR013848">
    <property type="entry name" value="Methylthiotransferase_N"/>
</dbReference>
<dbReference type="STRING" id="667725.A0A0L0F747"/>
<protein>
    <recommendedName>
        <fullName evidence="6">MTTase N-terminal domain-containing protein</fullName>
    </recommendedName>
</protein>
<dbReference type="FunFam" id="3.40.50.12160:FF:000003">
    <property type="entry name" value="CDK5 regulatory subunit-associated protein 1"/>
    <property type="match status" value="1"/>
</dbReference>
<dbReference type="GO" id="GO:0046872">
    <property type="term" value="F:metal ion binding"/>
    <property type="evidence" value="ECO:0007669"/>
    <property type="project" value="UniProtKB-KW"/>
</dbReference>
<dbReference type="Pfam" id="PF00919">
    <property type="entry name" value="UPF0004"/>
    <property type="match status" value="1"/>
</dbReference>
<evidence type="ECO:0000313" key="7">
    <source>
        <dbReference type="EMBL" id="KNC71968.1"/>
    </source>
</evidence>
<keyword evidence="1" id="KW-0004">4Fe-4S</keyword>
<reference evidence="7 8" key="1">
    <citation type="submission" date="2011-02" db="EMBL/GenBank/DDBJ databases">
        <title>The Genome Sequence of Sphaeroforma arctica JP610.</title>
        <authorList>
            <consortium name="The Broad Institute Genome Sequencing Platform"/>
            <person name="Russ C."/>
            <person name="Cuomo C."/>
            <person name="Young S.K."/>
            <person name="Zeng Q."/>
            <person name="Gargeya S."/>
            <person name="Alvarado L."/>
            <person name="Berlin A."/>
            <person name="Chapman S.B."/>
            <person name="Chen Z."/>
            <person name="Freedman E."/>
            <person name="Gellesch M."/>
            <person name="Goldberg J."/>
            <person name="Griggs A."/>
            <person name="Gujja S."/>
            <person name="Heilman E."/>
            <person name="Heiman D."/>
            <person name="Howarth C."/>
            <person name="Mehta T."/>
            <person name="Neiman D."/>
            <person name="Pearson M."/>
            <person name="Roberts A."/>
            <person name="Saif S."/>
            <person name="Shea T."/>
            <person name="Shenoy N."/>
            <person name="Sisk P."/>
            <person name="Stolte C."/>
            <person name="Sykes S."/>
            <person name="White J."/>
            <person name="Yandava C."/>
            <person name="Burger G."/>
            <person name="Gray M.W."/>
            <person name="Holland P.W.H."/>
            <person name="King N."/>
            <person name="Lang F.B.F."/>
            <person name="Roger A.J."/>
            <person name="Ruiz-Trillo I."/>
            <person name="Haas B."/>
            <person name="Nusbaum C."/>
            <person name="Birren B."/>
        </authorList>
    </citation>
    <scope>NUCLEOTIDE SEQUENCE [LARGE SCALE GENOMIC DNA]</scope>
    <source>
        <strain evidence="7 8">JP610</strain>
    </source>
</reference>
<evidence type="ECO:0000256" key="2">
    <source>
        <dbReference type="ARBA" id="ARBA00022691"/>
    </source>
</evidence>
<name>A0A0L0F747_9EUKA</name>
<dbReference type="GO" id="GO:0005829">
    <property type="term" value="C:cytosol"/>
    <property type="evidence" value="ECO:0007669"/>
    <property type="project" value="TreeGrafter"/>
</dbReference>
<dbReference type="Gene3D" id="3.40.50.12160">
    <property type="entry name" value="Methylthiotransferase, N-terminal domain"/>
    <property type="match status" value="1"/>
</dbReference>
<keyword evidence="8" id="KW-1185">Reference proteome</keyword>
<keyword evidence="3" id="KW-0479">Metal-binding</keyword>
<keyword evidence="5" id="KW-0411">Iron-sulfur</keyword>
<keyword evidence="2" id="KW-0949">S-adenosyl-L-methionine</keyword>
<feature type="non-terminal residue" evidence="7">
    <location>
        <position position="64"/>
    </location>
</feature>
<dbReference type="PANTHER" id="PTHR43020">
    <property type="entry name" value="CDK5 REGULATORY SUBUNIT-ASSOCIATED PROTEIN 1"/>
    <property type="match status" value="1"/>
</dbReference>
<dbReference type="eggNOG" id="KOG2492">
    <property type="taxonomic scope" value="Eukaryota"/>
</dbReference>
<dbReference type="EMBL" id="KQ247775">
    <property type="protein sequence ID" value="KNC71968.1"/>
    <property type="molecule type" value="Genomic_DNA"/>
</dbReference>
<evidence type="ECO:0000256" key="1">
    <source>
        <dbReference type="ARBA" id="ARBA00022485"/>
    </source>
</evidence>
<dbReference type="RefSeq" id="XP_014145870.1">
    <property type="nucleotide sequence ID" value="XM_014290395.1"/>
</dbReference>
<feature type="domain" description="MTTase N-terminal" evidence="6">
    <location>
        <begin position="1"/>
        <end position="64"/>
    </location>
</feature>
<dbReference type="PANTHER" id="PTHR43020:SF2">
    <property type="entry name" value="MITOCHONDRIAL TRNA METHYLTHIOTRANSFERASE CDK5RAP1"/>
    <property type="match status" value="1"/>
</dbReference>
<dbReference type="AlphaFoldDB" id="A0A0L0F747"/>
<dbReference type="OrthoDB" id="190098at2759"/>
<accession>A0A0L0F747</accession>
<evidence type="ECO:0000256" key="4">
    <source>
        <dbReference type="ARBA" id="ARBA00023004"/>
    </source>
</evidence>
<dbReference type="PROSITE" id="PS51449">
    <property type="entry name" value="MTTASE_N"/>
    <property type="match status" value="1"/>
</dbReference>
<dbReference type="GO" id="GO:0035597">
    <property type="term" value="F:tRNA-2-methylthio-N(6)-dimethylallyladenosine(37) synthase activity"/>
    <property type="evidence" value="ECO:0007669"/>
    <property type="project" value="TreeGrafter"/>
</dbReference>
<evidence type="ECO:0000259" key="6">
    <source>
        <dbReference type="PROSITE" id="PS51449"/>
    </source>
</evidence>
<dbReference type="GeneID" id="25915988"/>
<organism evidence="7 8">
    <name type="scientific">Sphaeroforma arctica JP610</name>
    <dbReference type="NCBI Taxonomy" id="667725"/>
    <lineage>
        <taxon>Eukaryota</taxon>
        <taxon>Ichthyosporea</taxon>
        <taxon>Ichthyophonida</taxon>
        <taxon>Sphaeroforma</taxon>
    </lineage>
</organism>
<evidence type="ECO:0000313" key="8">
    <source>
        <dbReference type="Proteomes" id="UP000054560"/>
    </source>
</evidence>
<dbReference type="InterPro" id="IPR038135">
    <property type="entry name" value="Methylthiotransferase_N_sf"/>
</dbReference>
<evidence type="ECO:0000256" key="5">
    <source>
        <dbReference type="ARBA" id="ARBA00023014"/>
    </source>
</evidence>
<evidence type="ECO:0000256" key="3">
    <source>
        <dbReference type="ARBA" id="ARBA00022723"/>
    </source>
</evidence>
<keyword evidence="4" id="KW-0408">Iron</keyword>
<sequence>MTCAIREGAEGKIWSRLDYFRSMKRKRKKDSIKVAVLGCMAERLKESLLSSGKQVDIVVGPDAY</sequence>